<accession>A0A953I9K6</accession>
<evidence type="ECO:0000313" key="3">
    <source>
        <dbReference type="Proteomes" id="UP000732377"/>
    </source>
</evidence>
<keyword evidence="1" id="KW-0812">Transmembrane</keyword>
<feature type="transmembrane region" description="Helical" evidence="1">
    <location>
        <begin position="156"/>
        <end position="175"/>
    </location>
</feature>
<feature type="transmembrane region" description="Helical" evidence="1">
    <location>
        <begin position="190"/>
        <end position="210"/>
    </location>
</feature>
<feature type="transmembrane region" description="Helical" evidence="1">
    <location>
        <begin position="41"/>
        <end position="58"/>
    </location>
</feature>
<sequence length="225" mass="23897">MPGGGGGGFLQYMDSMAMAFGFLLFLWILHHACGRCVKLHHGAFLSGSMVSLIVVFLVGRKAELALDPFVGGMALLAGVLYATGFLALIDGRRRLTPYFVAYGMVGILGYALAAHYGNVTGAVWQMPLLWMTAIPSGAVLLGGPVWLMSRKGDGSHALWVPLGTILLYAAFYYMVGTTNGTIALGDNASSLINTLLAAGYLCHLLGFVLVRRWLAADRPDAAEPA</sequence>
<feature type="transmembrane region" description="Helical" evidence="1">
    <location>
        <begin position="70"/>
        <end position="89"/>
    </location>
</feature>
<dbReference type="EMBL" id="PIUK01000060">
    <property type="protein sequence ID" value="MBY6276131.1"/>
    <property type="molecule type" value="Genomic_DNA"/>
</dbReference>
<feature type="transmembrane region" description="Helical" evidence="1">
    <location>
        <begin position="96"/>
        <end position="116"/>
    </location>
</feature>
<dbReference type="RefSeq" id="WP_273379124.1">
    <property type="nucleotide sequence ID" value="NZ_PIUK01000060.1"/>
</dbReference>
<feature type="transmembrane region" description="Helical" evidence="1">
    <location>
        <begin position="12"/>
        <end position="29"/>
    </location>
</feature>
<name>A0A953I9K6_SYMTR</name>
<evidence type="ECO:0000256" key="1">
    <source>
        <dbReference type="SAM" id="Phobius"/>
    </source>
</evidence>
<dbReference type="Proteomes" id="UP000732377">
    <property type="component" value="Unassembled WGS sequence"/>
</dbReference>
<keyword evidence="1" id="KW-0472">Membrane</keyword>
<comment type="caution">
    <text evidence="2">The sequence shown here is derived from an EMBL/GenBank/DDBJ whole genome shotgun (WGS) entry which is preliminary data.</text>
</comment>
<protein>
    <submittedName>
        <fullName evidence="2">Uncharacterized protein</fullName>
    </submittedName>
</protein>
<gene>
    <name evidence="2" type="ORF">CWE10_07910</name>
</gene>
<proteinExistence type="predicted"/>
<evidence type="ECO:0000313" key="2">
    <source>
        <dbReference type="EMBL" id="MBY6276131.1"/>
    </source>
</evidence>
<keyword evidence="1" id="KW-1133">Transmembrane helix</keyword>
<organism evidence="2 3">
    <name type="scientific">Symbiobacterium thermophilum</name>
    <dbReference type="NCBI Taxonomy" id="2734"/>
    <lineage>
        <taxon>Bacteria</taxon>
        <taxon>Bacillati</taxon>
        <taxon>Bacillota</taxon>
        <taxon>Clostridia</taxon>
        <taxon>Eubacteriales</taxon>
        <taxon>Symbiobacteriaceae</taxon>
        <taxon>Symbiobacterium</taxon>
    </lineage>
</organism>
<feature type="transmembrane region" description="Helical" evidence="1">
    <location>
        <begin position="128"/>
        <end position="149"/>
    </location>
</feature>
<reference evidence="2" key="1">
    <citation type="submission" date="2017-11" db="EMBL/GenBank/DDBJ databases">
        <title>Three new genomes from thermophilic consortium.</title>
        <authorList>
            <person name="Quaggio R."/>
            <person name="Amgarten D."/>
            <person name="Setubal J.C."/>
        </authorList>
    </citation>
    <scope>NUCLEOTIDE SEQUENCE</scope>
    <source>
        <strain evidence="2">ZCTH01-B2</strain>
    </source>
</reference>
<dbReference type="AlphaFoldDB" id="A0A953I9K6"/>